<dbReference type="SUPFAM" id="SSF56935">
    <property type="entry name" value="Porins"/>
    <property type="match status" value="1"/>
</dbReference>
<dbReference type="OrthoDB" id="190887at2"/>
<evidence type="ECO:0000256" key="2">
    <source>
        <dbReference type="SAM" id="SignalP"/>
    </source>
</evidence>
<dbReference type="Pfam" id="PF19577">
    <property type="entry name" value="DcaP"/>
    <property type="match status" value="1"/>
</dbReference>
<dbReference type="RefSeq" id="WP_109037916.1">
    <property type="nucleotide sequence ID" value="NZ_CP029210.1"/>
</dbReference>
<accession>A0A2U8FUW5</accession>
<dbReference type="EMBL" id="CP029210">
    <property type="protein sequence ID" value="AWI54843.1"/>
    <property type="molecule type" value="Genomic_DNA"/>
</dbReference>
<evidence type="ECO:0008006" key="5">
    <source>
        <dbReference type="Google" id="ProtNLM"/>
    </source>
</evidence>
<sequence>MKHTRLAAALALAVPFSLPAHADELSDLRATVQKLLAKVEQLEAQQMSQKAAAAAPVAAAPAYTGAPAPAGFIPVPGTSTAVKLGGYVQLDGALDIKGDQGRGVSLSDLPLDGSAGASRRNTSTLSARTTRLNVQTVTDTAGGPLKTRIEYDFFTSDGSETYTNSARPRLRHAFGEYGRWLAGQTWSTFMDLDSVGDTLEFNGPTGQSFIRQAQLRYTLPLATGNLALAIENPQADVRDASGNAVAQDRLPDLIARWMQTGPWGHVAVRGLARDLRAEDGTGHRQADTLGWGLGLSGSLKLGAATTGLYQLNVGKGIGRYIQDANAAVAYDATRVKLSAEKAVGGVIGVQHAWNDALRSHLMWGFTRMDNGAGFGDVASLNTRTNQAYANLIWTATKGLDLGVEYGWGNRRTEAGDKGDMSRLQGSVRYSF</sequence>
<protein>
    <recommendedName>
        <fullName evidence="5">Porin</fullName>
    </recommendedName>
</protein>
<dbReference type="InterPro" id="IPR045748">
    <property type="entry name" value="DcaP"/>
</dbReference>
<keyword evidence="4" id="KW-1185">Reference proteome</keyword>
<reference evidence="3 4" key="1">
    <citation type="submission" date="2018-05" db="EMBL/GenBank/DDBJ databases">
        <title>complete genome sequence of Aquabacterium olei NBRC 110486.</title>
        <authorList>
            <person name="Tang B."/>
            <person name="Chang J."/>
            <person name="Zhang L."/>
            <person name="Yang H."/>
        </authorList>
    </citation>
    <scope>NUCLEOTIDE SEQUENCE [LARGE SCALE GENOMIC DNA]</scope>
    <source>
        <strain evidence="3 4">NBRC 110486</strain>
    </source>
</reference>
<dbReference type="AlphaFoldDB" id="A0A2U8FUW5"/>
<keyword evidence="1" id="KW-0175">Coiled coil</keyword>
<feature type="coiled-coil region" evidence="1">
    <location>
        <begin position="25"/>
        <end position="52"/>
    </location>
</feature>
<dbReference type="Proteomes" id="UP000244892">
    <property type="component" value="Chromosome"/>
</dbReference>
<keyword evidence="2" id="KW-0732">Signal</keyword>
<gene>
    <name evidence="3" type="ORF">DEH84_16520</name>
</gene>
<proteinExistence type="predicted"/>
<feature type="signal peptide" evidence="2">
    <location>
        <begin position="1"/>
        <end position="22"/>
    </location>
</feature>
<evidence type="ECO:0000313" key="4">
    <source>
        <dbReference type="Proteomes" id="UP000244892"/>
    </source>
</evidence>
<dbReference type="KEGG" id="aon:DEH84_16520"/>
<feature type="chain" id="PRO_5016133576" description="Porin" evidence="2">
    <location>
        <begin position="23"/>
        <end position="431"/>
    </location>
</feature>
<evidence type="ECO:0000256" key="1">
    <source>
        <dbReference type="SAM" id="Coils"/>
    </source>
</evidence>
<name>A0A2U8FUW5_9BURK</name>
<evidence type="ECO:0000313" key="3">
    <source>
        <dbReference type="EMBL" id="AWI54843.1"/>
    </source>
</evidence>
<organism evidence="3 4">
    <name type="scientific">Aquabacterium olei</name>
    <dbReference type="NCBI Taxonomy" id="1296669"/>
    <lineage>
        <taxon>Bacteria</taxon>
        <taxon>Pseudomonadati</taxon>
        <taxon>Pseudomonadota</taxon>
        <taxon>Betaproteobacteria</taxon>
        <taxon>Burkholderiales</taxon>
        <taxon>Aquabacterium</taxon>
    </lineage>
</organism>